<sequence length="266" mass="30112">MKSLLVPTDFSKYAEAALEYAAFIAKIRKSTIHILTVVRSTDEAEYKKAEVDLKQLLKLDFLANIKIETYIKIDGQICDKIVECAEEVEADLILMGSHGTSTVSDILLGSNTDRVVRKSEFSVLTIKHKVSDMKIDSIVFASDFSPESNRIFSIVRTFADKFDAKIHLLKVNTPTHFEPTRVSMEKINHFIENEGLSPISGDKYRVALYSDSTQELGILNYCIENEIDMMALGTHKHSFWQLMFESTSKNLVTHSFRPVLTIPIPE</sequence>
<evidence type="ECO:0000313" key="4">
    <source>
        <dbReference type="Proteomes" id="UP000321721"/>
    </source>
</evidence>
<accession>A0A5C6RUW8</accession>
<keyword evidence="4" id="KW-1185">Reference proteome</keyword>
<feature type="domain" description="UspA" evidence="2">
    <location>
        <begin position="136"/>
        <end position="263"/>
    </location>
</feature>
<dbReference type="CDD" id="cd00293">
    <property type="entry name" value="USP-like"/>
    <property type="match status" value="2"/>
</dbReference>
<name>A0A5C6RUW8_9FLAO</name>
<reference evidence="3 4" key="1">
    <citation type="submission" date="2019-08" db="EMBL/GenBank/DDBJ databases">
        <title>Genome of Vicingus serpentipes NCIMB 15042.</title>
        <authorList>
            <person name="Bowman J.P."/>
        </authorList>
    </citation>
    <scope>NUCLEOTIDE SEQUENCE [LARGE SCALE GENOMIC DNA]</scope>
    <source>
        <strain evidence="3 4">NCIMB 15042</strain>
    </source>
</reference>
<evidence type="ECO:0000259" key="2">
    <source>
        <dbReference type="Pfam" id="PF00582"/>
    </source>
</evidence>
<dbReference type="InterPro" id="IPR014729">
    <property type="entry name" value="Rossmann-like_a/b/a_fold"/>
</dbReference>
<organism evidence="3 4">
    <name type="scientific">Vicingus serpentipes</name>
    <dbReference type="NCBI Taxonomy" id="1926625"/>
    <lineage>
        <taxon>Bacteria</taxon>
        <taxon>Pseudomonadati</taxon>
        <taxon>Bacteroidota</taxon>
        <taxon>Flavobacteriia</taxon>
        <taxon>Flavobacteriales</taxon>
        <taxon>Vicingaceae</taxon>
        <taxon>Vicingus</taxon>
    </lineage>
</organism>
<dbReference type="SUPFAM" id="SSF52402">
    <property type="entry name" value="Adenine nucleotide alpha hydrolases-like"/>
    <property type="match status" value="2"/>
</dbReference>
<dbReference type="OrthoDB" id="9788959at2"/>
<dbReference type="Pfam" id="PF00582">
    <property type="entry name" value="Usp"/>
    <property type="match status" value="2"/>
</dbReference>
<evidence type="ECO:0000313" key="3">
    <source>
        <dbReference type="EMBL" id="TXB66131.1"/>
    </source>
</evidence>
<comment type="similarity">
    <text evidence="1">Belongs to the universal stress protein A family.</text>
</comment>
<dbReference type="InterPro" id="IPR006016">
    <property type="entry name" value="UspA"/>
</dbReference>
<dbReference type="RefSeq" id="WP_147099613.1">
    <property type="nucleotide sequence ID" value="NZ_VOOS01000002.1"/>
</dbReference>
<proteinExistence type="inferred from homology"/>
<dbReference type="Proteomes" id="UP000321721">
    <property type="component" value="Unassembled WGS sequence"/>
</dbReference>
<comment type="caution">
    <text evidence="3">The sequence shown here is derived from an EMBL/GenBank/DDBJ whole genome shotgun (WGS) entry which is preliminary data.</text>
</comment>
<dbReference type="PRINTS" id="PR01438">
    <property type="entry name" value="UNVRSLSTRESS"/>
</dbReference>
<gene>
    <name evidence="3" type="ORF">FRY74_06045</name>
</gene>
<dbReference type="InterPro" id="IPR006015">
    <property type="entry name" value="Universal_stress_UspA"/>
</dbReference>
<evidence type="ECO:0000256" key="1">
    <source>
        <dbReference type="ARBA" id="ARBA00008791"/>
    </source>
</evidence>
<dbReference type="Gene3D" id="3.40.50.620">
    <property type="entry name" value="HUPs"/>
    <property type="match status" value="2"/>
</dbReference>
<dbReference type="PANTHER" id="PTHR46268:SF6">
    <property type="entry name" value="UNIVERSAL STRESS PROTEIN UP12"/>
    <property type="match status" value="1"/>
</dbReference>
<dbReference type="PANTHER" id="PTHR46268">
    <property type="entry name" value="STRESS RESPONSE PROTEIN NHAX"/>
    <property type="match status" value="1"/>
</dbReference>
<protein>
    <submittedName>
        <fullName evidence="3">Universal stress protein</fullName>
    </submittedName>
</protein>
<dbReference type="EMBL" id="VOOS01000002">
    <property type="protein sequence ID" value="TXB66131.1"/>
    <property type="molecule type" value="Genomic_DNA"/>
</dbReference>
<feature type="domain" description="UspA" evidence="2">
    <location>
        <begin position="2"/>
        <end position="127"/>
    </location>
</feature>
<dbReference type="AlphaFoldDB" id="A0A5C6RUW8"/>